<keyword evidence="1" id="KW-0472">Membrane</keyword>
<reference evidence="4" key="1">
    <citation type="submission" date="2024-06" db="EMBL/GenBank/DDBJ databases">
        <authorList>
            <person name="Fan A."/>
            <person name="Zhang F.Y."/>
            <person name="Zhang L."/>
        </authorList>
    </citation>
    <scope>NUCLEOTIDE SEQUENCE</scope>
    <source>
        <strain evidence="4">Y61</strain>
    </source>
</reference>
<dbReference type="Pfam" id="PF00188">
    <property type="entry name" value="CAP"/>
    <property type="match status" value="1"/>
</dbReference>
<proteinExistence type="predicted"/>
<dbReference type="InterPro" id="IPR014044">
    <property type="entry name" value="CAP_dom"/>
</dbReference>
<evidence type="ECO:0000259" key="2">
    <source>
        <dbReference type="Pfam" id="PF00188"/>
    </source>
</evidence>
<protein>
    <submittedName>
        <fullName evidence="4">CAP domain-containing protein</fullName>
    </submittedName>
</protein>
<dbReference type="CDD" id="cd05379">
    <property type="entry name" value="CAP_bacterial"/>
    <property type="match status" value="1"/>
</dbReference>
<accession>A0AAU8ICL9</accession>
<evidence type="ECO:0000256" key="1">
    <source>
        <dbReference type="SAM" id="Phobius"/>
    </source>
</evidence>
<organism evidence="4">
    <name type="scientific">Sporolactobacillus sp. Y61</name>
    <dbReference type="NCBI Taxonomy" id="3160863"/>
    <lineage>
        <taxon>Bacteria</taxon>
        <taxon>Bacillati</taxon>
        <taxon>Bacillota</taxon>
        <taxon>Bacilli</taxon>
        <taxon>Bacillales</taxon>
        <taxon>Sporolactobacillaceae</taxon>
        <taxon>Sporolactobacillus</taxon>
    </lineage>
</organism>
<dbReference type="SUPFAM" id="SSF55797">
    <property type="entry name" value="PR-1-like"/>
    <property type="match status" value="1"/>
</dbReference>
<dbReference type="InterPro" id="IPR035940">
    <property type="entry name" value="CAP_sf"/>
</dbReference>
<keyword evidence="1" id="KW-0812">Transmembrane</keyword>
<keyword evidence="1" id="KW-1133">Transmembrane helix</keyword>
<name>A0AAU8ICL9_9BACL</name>
<gene>
    <name evidence="4" type="ORF">ABNN70_09525</name>
</gene>
<dbReference type="Gene3D" id="3.40.33.10">
    <property type="entry name" value="CAP"/>
    <property type="match status" value="1"/>
</dbReference>
<dbReference type="RefSeq" id="WP_353947664.1">
    <property type="nucleotide sequence ID" value="NZ_CP159510.1"/>
</dbReference>
<dbReference type="EMBL" id="CP159510">
    <property type="protein sequence ID" value="XCJ15951.1"/>
    <property type="molecule type" value="Genomic_DNA"/>
</dbReference>
<evidence type="ECO:0000259" key="3">
    <source>
        <dbReference type="Pfam" id="PF14504"/>
    </source>
</evidence>
<dbReference type="AlphaFoldDB" id="A0AAU8ICL9"/>
<dbReference type="PANTHER" id="PTHR31157">
    <property type="entry name" value="SCP DOMAIN-CONTAINING PROTEIN"/>
    <property type="match status" value="1"/>
</dbReference>
<feature type="domain" description="CAP-associated" evidence="3">
    <location>
        <begin position="63"/>
        <end position="204"/>
    </location>
</feature>
<dbReference type="Pfam" id="PF14504">
    <property type="entry name" value="CAP_assoc_N"/>
    <property type="match status" value="1"/>
</dbReference>
<dbReference type="PANTHER" id="PTHR31157:SF26">
    <property type="entry name" value="SCP-LIKE EXTRACELLULAR PROTEIN"/>
    <property type="match status" value="1"/>
</dbReference>
<sequence length="353" mass="40680">MRKTNIIIFLIAVMVFAATFLLSLVSFPESDGSDANRDPRTTAGTSHIESDFKVPKSGIHTFIGKQVSEITRDLGKPERIDPTPFGYDWYIYGRNSERYLQIGIDSQTRRVTTIYALGKELSIPPFKMGEASQKVYSQVRVSDTPSLNYRGTSIHFELNEEDMMVRPLIKFGKGWVQLNFDHVTDRLTGVRYMTTKVLAEQHPYSMTYSGQLPSPQETLNDKEWETVNQAEDKQILDMSNVLRKRFHLEPLRWSEEAHRAAYKHSREMYTKKYFSHDSKWSGDLSARLKRENIRFRAAGENIAAKYPDAVAVTLGWLNSIDHRKNLLSDIYTELGVGSYKNFYTQDFVTPQDF</sequence>
<feature type="domain" description="SCP" evidence="2">
    <location>
        <begin position="236"/>
        <end position="346"/>
    </location>
</feature>
<feature type="transmembrane region" description="Helical" evidence="1">
    <location>
        <begin position="7"/>
        <end position="27"/>
    </location>
</feature>
<dbReference type="InterPro" id="IPR029410">
    <property type="entry name" value="CAP_assoc"/>
</dbReference>
<evidence type="ECO:0000313" key="4">
    <source>
        <dbReference type="EMBL" id="XCJ15951.1"/>
    </source>
</evidence>